<keyword evidence="21" id="KW-1185">Reference proteome</keyword>
<dbReference type="STRING" id="313628.LNTAR_16748"/>
<dbReference type="UniPathway" id="UPA00148">
    <property type="reaction ID" value="UER00238"/>
</dbReference>
<proteinExistence type="inferred from homology"/>
<gene>
    <name evidence="19" type="primary">cobS</name>
    <name evidence="20" type="ORF">LNTAR_16748</name>
</gene>
<evidence type="ECO:0000256" key="1">
    <source>
        <dbReference type="ARBA" id="ARBA00001946"/>
    </source>
</evidence>
<dbReference type="OrthoDB" id="9794223at2"/>
<evidence type="ECO:0000256" key="12">
    <source>
        <dbReference type="ARBA" id="ARBA00022989"/>
    </source>
</evidence>
<dbReference type="EMBL" id="ABCK01000001">
    <property type="protein sequence ID" value="EDM29418.1"/>
    <property type="molecule type" value="Genomic_DNA"/>
</dbReference>
<evidence type="ECO:0000256" key="7">
    <source>
        <dbReference type="ARBA" id="ARBA00022475"/>
    </source>
</evidence>
<keyword evidence="12 19" id="KW-1133">Transmembrane helix</keyword>
<comment type="pathway">
    <text evidence="3 19">Cofactor biosynthesis; adenosylcobalamin biosynthesis; adenosylcobalamin from cob(II)yrinate a,c-diamide: step 7/7.</text>
</comment>
<dbReference type="HAMAP" id="MF_00719">
    <property type="entry name" value="CobS"/>
    <property type="match status" value="1"/>
</dbReference>
<evidence type="ECO:0000256" key="19">
    <source>
        <dbReference type="HAMAP-Rule" id="MF_00719"/>
    </source>
</evidence>
<comment type="catalytic activity">
    <reaction evidence="17 19">
        <text>alpha-ribazole + adenosylcob(III)inamide-GDP = adenosylcob(III)alamin + GMP + H(+)</text>
        <dbReference type="Rhea" id="RHEA:16049"/>
        <dbReference type="ChEBI" id="CHEBI:10329"/>
        <dbReference type="ChEBI" id="CHEBI:15378"/>
        <dbReference type="ChEBI" id="CHEBI:18408"/>
        <dbReference type="ChEBI" id="CHEBI:58115"/>
        <dbReference type="ChEBI" id="CHEBI:60487"/>
        <dbReference type="EC" id="2.7.8.26"/>
    </reaction>
</comment>
<dbReference type="PANTHER" id="PTHR34148:SF1">
    <property type="entry name" value="ADENOSYLCOBINAMIDE-GDP RIBAZOLETRANSFERASE"/>
    <property type="match status" value="1"/>
</dbReference>
<keyword evidence="9 19" id="KW-0808">Transferase</keyword>
<dbReference type="Pfam" id="PF02654">
    <property type="entry name" value="CobS"/>
    <property type="match status" value="1"/>
</dbReference>
<reference evidence="20 21" key="1">
    <citation type="journal article" date="2010" name="J. Bacteriol.">
        <title>Genome sequence of Lentisphaera araneosa HTCC2155T, the type species of the order Lentisphaerales in the phylum Lentisphaerae.</title>
        <authorList>
            <person name="Thrash J.C."/>
            <person name="Cho J.C."/>
            <person name="Vergin K.L."/>
            <person name="Morris R.M."/>
            <person name="Giovannoni S.J."/>
        </authorList>
    </citation>
    <scope>NUCLEOTIDE SEQUENCE [LARGE SCALE GENOMIC DNA]</scope>
    <source>
        <strain evidence="20 21">HTCC2155</strain>
    </source>
</reference>
<feature type="transmembrane region" description="Helical" evidence="19">
    <location>
        <begin position="106"/>
        <end position="124"/>
    </location>
</feature>
<organism evidence="20 21">
    <name type="scientific">Lentisphaera araneosa HTCC2155</name>
    <dbReference type="NCBI Taxonomy" id="313628"/>
    <lineage>
        <taxon>Bacteria</taxon>
        <taxon>Pseudomonadati</taxon>
        <taxon>Lentisphaerota</taxon>
        <taxon>Lentisphaeria</taxon>
        <taxon>Lentisphaerales</taxon>
        <taxon>Lentisphaeraceae</taxon>
        <taxon>Lentisphaera</taxon>
    </lineage>
</organism>
<keyword evidence="10 19" id="KW-0812">Transmembrane</keyword>
<protein>
    <recommendedName>
        <fullName evidence="6 19">Adenosylcobinamide-GDP ribazoletransferase</fullName>
        <ecNumber evidence="5 19">2.7.8.26</ecNumber>
    </recommendedName>
    <alternativeName>
        <fullName evidence="16 19">Cobalamin synthase</fullName>
    </alternativeName>
    <alternativeName>
        <fullName evidence="15 19">Cobalamin-5'-phosphate synthase</fullName>
    </alternativeName>
</protein>
<evidence type="ECO:0000256" key="5">
    <source>
        <dbReference type="ARBA" id="ARBA00013200"/>
    </source>
</evidence>
<evidence type="ECO:0000256" key="15">
    <source>
        <dbReference type="ARBA" id="ARBA00032605"/>
    </source>
</evidence>
<dbReference type="RefSeq" id="WP_007276540.1">
    <property type="nucleotide sequence ID" value="NZ_ABCK01000001.1"/>
</dbReference>
<evidence type="ECO:0000256" key="9">
    <source>
        <dbReference type="ARBA" id="ARBA00022679"/>
    </source>
</evidence>
<evidence type="ECO:0000256" key="8">
    <source>
        <dbReference type="ARBA" id="ARBA00022573"/>
    </source>
</evidence>
<evidence type="ECO:0000256" key="17">
    <source>
        <dbReference type="ARBA" id="ARBA00048623"/>
    </source>
</evidence>
<keyword evidence="8 19" id="KW-0169">Cobalamin biosynthesis</keyword>
<feature type="transmembrane region" description="Helical" evidence="19">
    <location>
        <begin position="193"/>
        <end position="213"/>
    </location>
</feature>
<comment type="catalytic activity">
    <reaction evidence="18 19">
        <text>alpha-ribazole 5'-phosphate + adenosylcob(III)inamide-GDP = adenosylcob(III)alamin 5'-phosphate + GMP + H(+)</text>
        <dbReference type="Rhea" id="RHEA:23560"/>
        <dbReference type="ChEBI" id="CHEBI:15378"/>
        <dbReference type="ChEBI" id="CHEBI:57918"/>
        <dbReference type="ChEBI" id="CHEBI:58115"/>
        <dbReference type="ChEBI" id="CHEBI:60487"/>
        <dbReference type="ChEBI" id="CHEBI:60493"/>
        <dbReference type="EC" id="2.7.8.26"/>
    </reaction>
</comment>
<dbReference type="PANTHER" id="PTHR34148">
    <property type="entry name" value="ADENOSYLCOBINAMIDE-GDP RIBAZOLETRANSFERASE"/>
    <property type="match status" value="1"/>
</dbReference>
<dbReference type="GO" id="GO:0005886">
    <property type="term" value="C:plasma membrane"/>
    <property type="evidence" value="ECO:0007669"/>
    <property type="project" value="UniProtKB-SubCell"/>
</dbReference>
<comment type="function">
    <text evidence="14 19">Joins adenosylcobinamide-GDP and alpha-ribazole to generate adenosylcobalamin (Ado-cobalamin). Also synthesizes adenosylcobalamin 5'-phosphate from adenosylcobinamide-GDP and alpha-ribazole 5'-phosphate.</text>
</comment>
<keyword evidence="7 19" id="KW-1003">Cell membrane</keyword>
<accession>A6DF38</accession>
<dbReference type="InterPro" id="IPR003805">
    <property type="entry name" value="CobS"/>
</dbReference>
<feature type="transmembrane region" description="Helical" evidence="19">
    <location>
        <begin position="32"/>
        <end position="56"/>
    </location>
</feature>
<dbReference type="Proteomes" id="UP000004947">
    <property type="component" value="Unassembled WGS sequence"/>
</dbReference>
<dbReference type="NCBIfam" id="TIGR00317">
    <property type="entry name" value="cobS"/>
    <property type="match status" value="1"/>
</dbReference>
<evidence type="ECO:0000256" key="3">
    <source>
        <dbReference type="ARBA" id="ARBA00004663"/>
    </source>
</evidence>
<evidence type="ECO:0000256" key="11">
    <source>
        <dbReference type="ARBA" id="ARBA00022842"/>
    </source>
</evidence>
<evidence type="ECO:0000256" key="16">
    <source>
        <dbReference type="ARBA" id="ARBA00032853"/>
    </source>
</evidence>
<comment type="caution">
    <text evidence="20">The sequence shown here is derived from an EMBL/GenBank/DDBJ whole genome shotgun (WGS) entry which is preliminary data.</text>
</comment>
<dbReference type="AlphaFoldDB" id="A6DF38"/>
<dbReference type="GO" id="GO:0009236">
    <property type="term" value="P:cobalamin biosynthetic process"/>
    <property type="evidence" value="ECO:0007669"/>
    <property type="project" value="UniProtKB-UniRule"/>
</dbReference>
<dbReference type="EC" id="2.7.8.26" evidence="5 19"/>
<comment type="subcellular location">
    <subcellularLocation>
        <location evidence="2 19">Cell membrane</location>
        <topology evidence="2 19">Multi-pass membrane protein</topology>
    </subcellularLocation>
</comment>
<dbReference type="GO" id="GO:0051073">
    <property type="term" value="F:adenosylcobinamide-GDP ribazoletransferase activity"/>
    <property type="evidence" value="ECO:0007669"/>
    <property type="project" value="UniProtKB-UniRule"/>
</dbReference>
<evidence type="ECO:0000256" key="6">
    <source>
        <dbReference type="ARBA" id="ARBA00015850"/>
    </source>
</evidence>
<comment type="cofactor">
    <cofactor evidence="1 19">
        <name>Mg(2+)</name>
        <dbReference type="ChEBI" id="CHEBI:18420"/>
    </cofactor>
</comment>
<feature type="transmembrane region" description="Helical" evidence="19">
    <location>
        <begin position="130"/>
        <end position="147"/>
    </location>
</feature>
<evidence type="ECO:0000256" key="2">
    <source>
        <dbReference type="ARBA" id="ARBA00004651"/>
    </source>
</evidence>
<name>A6DF38_9BACT</name>
<dbReference type="eggNOG" id="COG0368">
    <property type="taxonomic scope" value="Bacteria"/>
</dbReference>
<evidence type="ECO:0000256" key="13">
    <source>
        <dbReference type="ARBA" id="ARBA00023136"/>
    </source>
</evidence>
<evidence type="ECO:0000313" key="21">
    <source>
        <dbReference type="Proteomes" id="UP000004947"/>
    </source>
</evidence>
<keyword evidence="11 19" id="KW-0460">Magnesium</keyword>
<evidence type="ECO:0000256" key="18">
    <source>
        <dbReference type="ARBA" id="ARBA00049504"/>
    </source>
</evidence>
<dbReference type="GO" id="GO:0008818">
    <property type="term" value="F:cobalamin 5'-phosphate synthase activity"/>
    <property type="evidence" value="ECO:0007669"/>
    <property type="project" value="UniProtKB-UniRule"/>
</dbReference>
<evidence type="ECO:0000256" key="10">
    <source>
        <dbReference type="ARBA" id="ARBA00022692"/>
    </source>
</evidence>
<evidence type="ECO:0000313" key="20">
    <source>
        <dbReference type="EMBL" id="EDM29418.1"/>
    </source>
</evidence>
<comment type="similarity">
    <text evidence="4 19">Belongs to the CobS family.</text>
</comment>
<evidence type="ECO:0000256" key="4">
    <source>
        <dbReference type="ARBA" id="ARBA00010561"/>
    </source>
</evidence>
<keyword evidence="13 19" id="KW-0472">Membrane</keyword>
<sequence>MFKSFLMALSTLTIFPIPYKLYENGDTKQSAHFFPIIGLLVGLVLALVASAIHGLFSPQFNALLILFLSVAVSRAFHLDGFADCADAFWSSRHQEKKLEIMKDSRIGVMGVLALIFLLGAKYIYLERLMHLDISVVFVTVFSMVLAGRCSMNFHMWLIKPKDSGLGKAFWNAKSAFTALIVLALGLFCTLPLISAFSLLIIILLSSVLWCMYVKKNIGCGTGDTLGASCEISELLVLLASFEFLPLILKLVGNQ</sequence>
<evidence type="ECO:0000256" key="14">
    <source>
        <dbReference type="ARBA" id="ARBA00025228"/>
    </source>
</evidence>